<evidence type="ECO:0000313" key="3">
    <source>
        <dbReference type="Proteomes" id="UP000190409"/>
    </source>
</evidence>
<dbReference type="PIRSF" id="PIRSF037259">
    <property type="entry name" value="EcsB_ABC"/>
    <property type="match status" value="1"/>
</dbReference>
<feature type="transmembrane region" description="Helical" evidence="1">
    <location>
        <begin position="57"/>
        <end position="80"/>
    </location>
</feature>
<dbReference type="EMBL" id="MUYF01000003">
    <property type="protein sequence ID" value="OOL80954.1"/>
    <property type="molecule type" value="Genomic_DNA"/>
</dbReference>
<dbReference type="Pfam" id="PF05975">
    <property type="entry name" value="EcsB"/>
    <property type="match status" value="1"/>
</dbReference>
<keyword evidence="1" id="KW-0472">Membrane</keyword>
<feature type="transmembrane region" description="Helical" evidence="1">
    <location>
        <begin position="283"/>
        <end position="301"/>
    </location>
</feature>
<organism evidence="2 3">
    <name type="scientific">Dolosigranulum pigrum</name>
    <dbReference type="NCBI Taxonomy" id="29394"/>
    <lineage>
        <taxon>Bacteria</taxon>
        <taxon>Bacillati</taxon>
        <taxon>Bacillota</taxon>
        <taxon>Bacilli</taxon>
        <taxon>Lactobacillales</taxon>
        <taxon>Carnobacteriaceae</taxon>
        <taxon>Dolosigranulum</taxon>
    </lineage>
</organism>
<proteinExistence type="predicted"/>
<dbReference type="InterPro" id="IPR010288">
    <property type="entry name" value="EcsB_ABC"/>
</dbReference>
<evidence type="ECO:0000313" key="2">
    <source>
        <dbReference type="EMBL" id="OOL80954.1"/>
    </source>
</evidence>
<evidence type="ECO:0008006" key="4">
    <source>
        <dbReference type="Google" id="ProtNLM"/>
    </source>
</evidence>
<feature type="transmembrane region" description="Helical" evidence="1">
    <location>
        <begin position="177"/>
        <end position="197"/>
    </location>
</feature>
<keyword evidence="1" id="KW-1133">Transmembrane helix</keyword>
<protein>
    <recommendedName>
        <fullName evidence="4">ABC transporter permease</fullName>
    </recommendedName>
</protein>
<feature type="transmembrane region" description="Helical" evidence="1">
    <location>
        <begin position="21"/>
        <end position="45"/>
    </location>
</feature>
<feature type="transmembrane region" description="Helical" evidence="1">
    <location>
        <begin position="356"/>
        <end position="374"/>
    </location>
</feature>
<feature type="transmembrane region" description="Helical" evidence="1">
    <location>
        <begin position="380"/>
        <end position="399"/>
    </location>
</feature>
<dbReference type="AlphaFoldDB" id="A0A1S8KMI7"/>
<feature type="transmembrane region" description="Helical" evidence="1">
    <location>
        <begin position="131"/>
        <end position="156"/>
    </location>
</feature>
<dbReference type="GO" id="GO:0016020">
    <property type="term" value="C:membrane"/>
    <property type="evidence" value="ECO:0007669"/>
    <property type="project" value="InterPro"/>
</dbReference>
<accession>A0A1S8KMI7</accession>
<gene>
    <name evidence="2" type="ORF">BWX42_03530</name>
</gene>
<feature type="transmembrane region" description="Helical" evidence="1">
    <location>
        <begin position="203"/>
        <end position="221"/>
    </location>
</feature>
<evidence type="ECO:0000256" key="1">
    <source>
        <dbReference type="SAM" id="Phobius"/>
    </source>
</evidence>
<comment type="caution">
    <text evidence="2">The sequence shown here is derived from an EMBL/GenBank/DDBJ whole genome shotgun (WGS) entry which is preliminary data.</text>
</comment>
<dbReference type="Proteomes" id="UP000190409">
    <property type="component" value="Unassembled WGS sequence"/>
</dbReference>
<keyword evidence="1" id="KW-0812">Transmembrane</keyword>
<sequence length="401" mass="46845">MTLHELFKKRQAHYMKQLVKYGQLVFNDHFILILVLFVGALGYTYSTWLQTIDDSATHLVFIALTVGFMSIFWGSTATYLEPADALFLLPKEREYIAIYKRQTIKSYVIHLIPSVITLIVITPILKEVAHFGLYEIGAICFMWFSLKAIDVTYLFYIDMSGNHRLNHYKWLLRGMMYMTTLLSANFAIIMAFISLLLGGGVVYYGFVQLPATIHISLETLISREQARLQRIYYFFNLFTDVPYIQQKPHRLRWLDPMIEWLQPKHVSHFGYYLRREFVRHGSYSGLVIRLLMIGLLAITLIEQPFMIYIISLLSHYLILVQLLPLRERLLKHAQFVYYPPEEGQVRQDMQHFLRQLSLVVTGLFGCAGLLHSFAIGSTILGLNFVLFVGFIYLYLPYYLRP</sequence>
<reference evidence="2 3" key="1">
    <citation type="submission" date="2017-01" db="EMBL/GenBank/DDBJ databases">
        <title>Complete Genome Sequence of Dolosigranulum pigrum isolated from a Patient with interstitial lung disease.</title>
        <authorList>
            <person name="Mukhopadhyay R."/>
            <person name="Joaquin J."/>
            <person name="Hogue R."/>
            <person name="Fitzgerald S."/>
            <person name="Jospin G."/>
            <person name="Eisen J.A."/>
            <person name="Chaturvedi V."/>
        </authorList>
    </citation>
    <scope>NUCLEOTIDE SEQUENCE [LARGE SCALE GENOMIC DNA]</scope>
    <source>
        <strain evidence="2 3">15S00348</strain>
    </source>
</reference>
<feature type="transmembrane region" description="Helical" evidence="1">
    <location>
        <begin position="307"/>
        <end position="325"/>
    </location>
</feature>
<name>A0A1S8KMI7_9LACT</name>
<feature type="transmembrane region" description="Helical" evidence="1">
    <location>
        <begin position="107"/>
        <end position="125"/>
    </location>
</feature>